<dbReference type="EMBL" id="FNED01000055">
    <property type="protein sequence ID" value="SDK43564.1"/>
    <property type="molecule type" value="Genomic_DNA"/>
</dbReference>
<keyword evidence="1" id="KW-0812">Transmembrane</keyword>
<dbReference type="PATRIC" id="fig|47500.8.peg.2283"/>
<keyword evidence="4" id="KW-1185">Reference proteome</keyword>
<evidence type="ECO:0000256" key="1">
    <source>
        <dbReference type="SAM" id="Phobius"/>
    </source>
</evidence>
<reference evidence="3 5" key="2">
    <citation type="submission" date="2016-10" db="EMBL/GenBank/DDBJ databases">
        <authorList>
            <person name="de Groot N.N."/>
        </authorList>
    </citation>
    <scope>NUCLEOTIDE SEQUENCE [LARGE SCALE GENOMIC DNA]</scope>
    <source>
        <strain evidence="3 5">DSM 2895</strain>
    </source>
</reference>
<protein>
    <submittedName>
        <fullName evidence="2">Uncharacterized protein</fullName>
    </submittedName>
</protein>
<dbReference type="RefSeq" id="WP_043067258.1">
    <property type="nucleotide sequence ID" value="NZ_BJOA01000214.1"/>
</dbReference>
<name>A0A0D1W2V8_ANEMI</name>
<keyword evidence="1" id="KW-0472">Membrane</keyword>
<dbReference type="GeneID" id="42305907"/>
<feature type="transmembrane region" description="Helical" evidence="1">
    <location>
        <begin position="7"/>
        <end position="28"/>
    </location>
</feature>
<dbReference type="Proteomes" id="UP000037269">
    <property type="component" value="Unassembled WGS sequence"/>
</dbReference>
<evidence type="ECO:0000313" key="3">
    <source>
        <dbReference type="EMBL" id="SDK43564.1"/>
    </source>
</evidence>
<sequence>MKSFLHALIFSIALNILFFLFDVGRGFLNTYFYQPQMIDAYRESSHLKNEVALGYTASLDTSILILFFQLVDGMLIYYLAKKAFLMIKKPTA</sequence>
<accession>A0A0D1W2V8</accession>
<proteinExistence type="predicted"/>
<dbReference type="OrthoDB" id="2665047at2"/>
<evidence type="ECO:0000313" key="5">
    <source>
        <dbReference type="Proteomes" id="UP000182836"/>
    </source>
</evidence>
<dbReference type="EMBL" id="LGUG01000004">
    <property type="protein sequence ID" value="KON96101.1"/>
    <property type="molecule type" value="Genomic_DNA"/>
</dbReference>
<dbReference type="AlphaFoldDB" id="A0A0D1W2V8"/>
<evidence type="ECO:0000313" key="2">
    <source>
        <dbReference type="EMBL" id="KON96101.1"/>
    </source>
</evidence>
<dbReference type="Proteomes" id="UP000182836">
    <property type="component" value="Unassembled WGS sequence"/>
</dbReference>
<feature type="transmembrane region" description="Helical" evidence="1">
    <location>
        <begin position="63"/>
        <end position="80"/>
    </location>
</feature>
<keyword evidence="1" id="KW-1133">Transmembrane helix</keyword>
<gene>
    <name evidence="2" type="ORF">AF333_12020</name>
    <name evidence="3" type="ORF">SAMN04487909_15523</name>
</gene>
<evidence type="ECO:0000313" key="4">
    <source>
        <dbReference type="Proteomes" id="UP000037269"/>
    </source>
</evidence>
<organism evidence="2 4">
    <name type="scientific">Aneurinibacillus migulanus</name>
    <name type="common">Bacillus migulanus</name>
    <dbReference type="NCBI Taxonomy" id="47500"/>
    <lineage>
        <taxon>Bacteria</taxon>
        <taxon>Bacillati</taxon>
        <taxon>Bacillota</taxon>
        <taxon>Bacilli</taxon>
        <taxon>Bacillales</taxon>
        <taxon>Paenibacillaceae</taxon>
        <taxon>Aneurinibacillus group</taxon>
        <taxon>Aneurinibacillus</taxon>
    </lineage>
</organism>
<reference evidence="2 4" key="1">
    <citation type="submission" date="2015-07" db="EMBL/GenBank/DDBJ databases">
        <title>Fjat-14205 dsm 2895.</title>
        <authorList>
            <person name="Liu B."/>
            <person name="Wang J."/>
            <person name="Zhu Y."/>
            <person name="Liu G."/>
            <person name="Chen Q."/>
            <person name="Chen Z."/>
            <person name="Lan J."/>
            <person name="Che J."/>
            <person name="Ge C."/>
            <person name="Shi H."/>
            <person name="Pan Z."/>
            <person name="Liu X."/>
        </authorList>
    </citation>
    <scope>NUCLEOTIDE SEQUENCE [LARGE SCALE GENOMIC DNA]</scope>
    <source>
        <strain evidence="2 4">DSM 2895</strain>
    </source>
</reference>